<name>A0A6G8S458_9GAMM</name>
<keyword evidence="3" id="KW-1185">Reference proteome</keyword>
<dbReference type="Proteomes" id="UP000501939">
    <property type="component" value="Chromosome"/>
</dbReference>
<dbReference type="Pfam" id="PF13665">
    <property type="entry name" value="Tox-PAAR-like"/>
    <property type="match status" value="1"/>
</dbReference>
<evidence type="ECO:0000313" key="2">
    <source>
        <dbReference type="EMBL" id="QIO08921.1"/>
    </source>
</evidence>
<gene>
    <name evidence="2" type="ORF">G8D99_07785</name>
</gene>
<organism evidence="2 3">
    <name type="scientific">Acinetobacter lanii</name>
    <dbReference type="NCBI Taxonomy" id="2715163"/>
    <lineage>
        <taxon>Bacteria</taxon>
        <taxon>Pseudomonadati</taxon>
        <taxon>Pseudomonadota</taxon>
        <taxon>Gammaproteobacteria</taxon>
        <taxon>Moraxellales</taxon>
        <taxon>Moraxellaceae</taxon>
        <taxon>Acinetobacter</taxon>
    </lineage>
</organism>
<sequence length="129" mass="13867">MAKELQLRQESGWIVVSSTPDVCRTPIGSSVVPVPYMIVAQLVNSVKVSKNVRANGNPVVLHQSVITKTMGDEAGVLKGLSSKTHIANNYPDEGSSSVRINGKKSIRKKDKIYMNSHSASKGNTFGKVS</sequence>
<evidence type="ECO:0000256" key="1">
    <source>
        <dbReference type="SAM" id="MobiDB-lite"/>
    </source>
</evidence>
<dbReference type="AlphaFoldDB" id="A0A6G8S458"/>
<dbReference type="KEGG" id="alj:G8D99_07785"/>
<dbReference type="EMBL" id="CP049916">
    <property type="protein sequence ID" value="QIO08921.1"/>
    <property type="molecule type" value="Genomic_DNA"/>
</dbReference>
<protein>
    <submittedName>
        <fullName evidence="2">DUF4150 domain-containing protein</fullName>
    </submittedName>
</protein>
<proteinExistence type="predicted"/>
<feature type="region of interest" description="Disordered" evidence="1">
    <location>
        <begin position="109"/>
        <end position="129"/>
    </location>
</feature>
<reference evidence="2 3" key="1">
    <citation type="submission" date="2020-03" db="EMBL/GenBank/DDBJ databases">
        <authorList>
            <person name="Zhu W."/>
        </authorList>
    </citation>
    <scope>NUCLEOTIDE SEQUENCE [LARGE SCALE GENOMIC DNA]</scope>
    <source>
        <strain evidence="2 3">185</strain>
    </source>
</reference>
<dbReference type="RefSeq" id="WP_166324112.1">
    <property type="nucleotide sequence ID" value="NZ_CP049916.1"/>
</dbReference>
<accession>A0A6G8S458</accession>
<evidence type="ECO:0000313" key="3">
    <source>
        <dbReference type="Proteomes" id="UP000501939"/>
    </source>
</evidence>